<dbReference type="InterPro" id="IPR016181">
    <property type="entry name" value="Acyl_CoA_acyltransferase"/>
</dbReference>
<dbReference type="PANTHER" id="PTHR43877:SF2">
    <property type="entry name" value="AMINOALKYLPHOSPHONATE N-ACETYLTRANSFERASE-RELATED"/>
    <property type="match status" value="1"/>
</dbReference>
<dbReference type="InterPro" id="IPR000182">
    <property type="entry name" value="GNAT_dom"/>
</dbReference>
<dbReference type="Proteomes" id="UP000321562">
    <property type="component" value="Unassembled WGS sequence"/>
</dbReference>
<gene>
    <name evidence="4" type="ORF">FQV27_13270</name>
</gene>
<protein>
    <submittedName>
        <fullName evidence="4">GNAT family N-acetyltransferase</fullName>
    </submittedName>
</protein>
<feature type="domain" description="N-acetyltransferase" evidence="3">
    <location>
        <begin position="7"/>
        <end position="151"/>
    </location>
</feature>
<keyword evidence="1 4" id="KW-0808">Transferase</keyword>
<accession>A0A5C6S2I7</accession>
<proteinExistence type="predicted"/>
<dbReference type="InterPro" id="IPR050832">
    <property type="entry name" value="Bact_Acetyltransf"/>
</dbReference>
<organism evidence="4 5">
    <name type="scientific">Paracoccus aurantiacus</name>
    <dbReference type="NCBI Taxonomy" id="2599412"/>
    <lineage>
        <taxon>Bacteria</taxon>
        <taxon>Pseudomonadati</taxon>
        <taxon>Pseudomonadota</taxon>
        <taxon>Alphaproteobacteria</taxon>
        <taxon>Rhodobacterales</taxon>
        <taxon>Paracoccaceae</taxon>
        <taxon>Paracoccus</taxon>
    </lineage>
</organism>
<dbReference type="SUPFAM" id="SSF55729">
    <property type="entry name" value="Acyl-CoA N-acyltransferases (Nat)"/>
    <property type="match status" value="1"/>
</dbReference>
<dbReference type="AlphaFoldDB" id="A0A5C6S2I7"/>
<keyword evidence="2" id="KW-0012">Acyltransferase</keyword>
<keyword evidence="5" id="KW-1185">Reference proteome</keyword>
<reference evidence="4 5" key="1">
    <citation type="submission" date="2019-08" db="EMBL/GenBank/DDBJ databases">
        <authorList>
            <person name="Ye J."/>
        </authorList>
    </citation>
    <scope>NUCLEOTIDE SEQUENCE [LARGE SCALE GENOMIC DNA]</scope>
    <source>
        <strain evidence="4 5">TK008</strain>
    </source>
</reference>
<sequence length="154" mass="17524">MTRATAPLIRPARLEDMDACAAIHSDWIDTTEWMPPRTRSTGEMARDYREGAFVKRRILVAELGGEVAGYLSVDEPTEEITALFVGPRGRGIGTALMLDAQDRHARLWLWTFQRNEGARRFYTRRGFAELERTTGDNEETLPDVRLGWRRGEAA</sequence>
<dbReference type="OrthoDB" id="9797417at2"/>
<dbReference type="PANTHER" id="PTHR43877">
    <property type="entry name" value="AMINOALKYLPHOSPHONATE N-ACETYLTRANSFERASE-RELATED-RELATED"/>
    <property type="match status" value="1"/>
</dbReference>
<dbReference type="Gene3D" id="3.40.630.30">
    <property type="match status" value="1"/>
</dbReference>
<evidence type="ECO:0000259" key="3">
    <source>
        <dbReference type="PROSITE" id="PS51186"/>
    </source>
</evidence>
<evidence type="ECO:0000313" key="4">
    <source>
        <dbReference type="EMBL" id="TXB68149.1"/>
    </source>
</evidence>
<dbReference type="EMBL" id="VOPL01000005">
    <property type="protein sequence ID" value="TXB68149.1"/>
    <property type="molecule type" value="Genomic_DNA"/>
</dbReference>
<dbReference type="PROSITE" id="PS51186">
    <property type="entry name" value="GNAT"/>
    <property type="match status" value="1"/>
</dbReference>
<dbReference type="RefSeq" id="WP_147099317.1">
    <property type="nucleotide sequence ID" value="NZ_JBHUFH010000003.1"/>
</dbReference>
<evidence type="ECO:0000256" key="1">
    <source>
        <dbReference type="ARBA" id="ARBA00022679"/>
    </source>
</evidence>
<comment type="caution">
    <text evidence="4">The sequence shown here is derived from an EMBL/GenBank/DDBJ whole genome shotgun (WGS) entry which is preliminary data.</text>
</comment>
<dbReference type="GO" id="GO:0016747">
    <property type="term" value="F:acyltransferase activity, transferring groups other than amino-acyl groups"/>
    <property type="evidence" value="ECO:0007669"/>
    <property type="project" value="InterPro"/>
</dbReference>
<dbReference type="Pfam" id="PF00583">
    <property type="entry name" value="Acetyltransf_1"/>
    <property type="match status" value="1"/>
</dbReference>
<evidence type="ECO:0000256" key="2">
    <source>
        <dbReference type="ARBA" id="ARBA00023315"/>
    </source>
</evidence>
<name>A0A5C6S2I7_9RHOB</name>
<evidence type="ECO:0000313" key="5">
    <source>
        <dbReference type="Proteomes" id="UP000321562"/>
    </source>
</evidence>
<dbReference type="CDD" id="cd04301">
    <property type="entry name" value="NAT_SF"/>
    <property type="match status" value="1"/>
</dbReference>